<dbReference type="Gene3D" id="3.40.50.720">
    <property type="entry name" value="NAD(P)-binding Rossmann-like Domain"/>
    <property type="match status" value="1"/>
</dbReference>
<dbReference type="NCBIfam" id="TIGR02622">
    <property type="entry name" value="CDP_4_6_dhtase"/>
    <property type="match status" value="1"/>
</dbReference>
<proteinExistence type="predicted"/>
<dbReference type="AlphaFoldDB" id="A0A1I2E0M8"/>
<evidence type="ECO:0000313" key="2">
    <source>
        <dbReference type="EMBL" id="SFE86128.1"/>
    </source>
</evidence>
<dbReference type="Gene3D" id="3.90.25.10">
    <property type="entry name" value="UDP-galactose 4-epimerase, domain 1"/>
    <property type="match status" value="1"/>
</dbReference>
<dbReference type="InterPro" id="IPR036291">
    <property type="entry name" value="NAD(P)-bd_dom_sf"/>
</dbReference>
<dbReference type="PANTHER" id="PTHR43000">
    <property type="entry name" value="DTDP-D-GLUCOSE 4,6-DEHYDRATASE-RELATED"/>
    <property type="match status" value="1"/>
</dbReference>
<evidence type="ECO:0000313" key="3">
    <source>
        <dbReference type="Proteomes" id="UP000183410"/>
    </source>
</evidence>
<dbReference type="EMBL" id="FONN01000008">
    <property type="protein sequence ID" value="SFE86128.1"/>
    <property type="molecule type" value="Genomic_DNA"/>
</dbReference>
<reference evidence="3" key="1">
    <citation type="submission" date="2016-10" db="EMBL/GenBank/DDBJ databases">
        <authorList>
            <person name="Varghese N."/>
            <person name="Submissions S."/>
        </authorList>
    </citation>
    <scope>NUCLEOTIDE SEQUENCE [LARGE SCALE GENOMIC DNA]</scope>
    <source>
        <strain evidence="3">CGMCC 1.10223</strain>
    </source>
</reference>
<dbReference type="Pfam" id="PF16363">
    <property type="entry name" value="GDP_Man_Dehyd"/>
    <property type="match status" value="1"/>
</dbReference>
<name>A0A1I2E0M8_9BACL</name>
<dbReference type="SUPFAM" id="SSF51735">
    <property type="entry name" value="NAD(P)-binding Rossmann-fold domains"/>
    <property type="match status" value="1"/>
</dbReference>
<evidence type="ECO:0000259" key="1">
    <source>
        <dbReference type="Pfam" id="PF16363"/>
    </source>
</evidence>
<organism evidence="2 3">
    <name type="scientific">Paenibacillus algorifonticola</name>
    <dbReference type="NCBI Taxonomy" id="684063"/>
    <lineage>
        <taxon>Bacteria</taxon>
        <taxon>Bacillati</taxon>
        <taxon>Bacillota</taxon>
        <taxon>Bacilli</taxon>
        <taxon>Bacillales</taxon>
        <taxon>Paenibacillaceae</taxon>
        <taxon>Paenibacillus</taxon>
    </lineage>
</organism>
<dbReference type="InterPro" id="IPR013445">
    <property type="entry name" value="CDP_4_6_deHydtase"/>
</dbReference>
<accession>A0A1I2E0M8</accession>
<sequence length="367" mass="41765">MEMLHGKIGVRTMNNHFWHNKKVFITGHTGFKGSWLVMTLAKLGAKITGYSLAPNTSPNLYSLCKVEELLEKSYIADIRDQKQIESAIEESCPDIIFHMAAQPLVRESYLAPRETFEVNIMGTINILEAARKVKNLKALINITTDKVYDNKEWHWGYRENEPLGGHDPYSSSKACSELVTQAYRNSFFEVNDGVNNLALASVRAGNVIGGGDWAKDRLIPDCLTSLLSNKEIIVRNPSSVRPWQHVLEPLSGYMMLAEKLYLEGAKYASAWNFGPADTDAKPVDWIVKKLCETWGSDAKYVINDSQQPHEATYLKLDCSKANTELNWNSKWNIQSTLIKIVEWTKAYENNSDMREMTYNQIEEYFSM</sequence>
<dbReference type="InterPro" id="IPR016040">
    <property type="entry name" value="NAD(P)-bd_dom"/>
</dbReference>
<protein>
    <submittedName>
        <fullName evidence="2">CDP-glucose 4,6-dehydratase</fullName>
    </submittedName>
</protein>
<gene>
    <name evidence="2" type="ORF">SAMN04487969_10893</name>
</gene>
<keyword evidence="3" id="KW-1185">Reference proteome</keyword>
<dbReference type="CDD" id="cd05252">
    <property type="entry name" value="CDP_GD_SDR_e"/>
    <property type="match status" value="1"/>
</dbReference>
<dbReference type="Proteomes" id="UP000183410">
    <property type="component" value="Unassembled WGS sequence"/>
</dbReference>
<feature type="domain" description="NAD(P)-binding" evidence="1">
    <location>
        <begin position="24"/>
        <end position="336"/>
    </location>
</feature>